<protein>
    <submittedName>
        <fullName evidence="2">Uncharacterized protein</fullName>
    </submittedName>
</protein>
<evidence type="ECO:0000313" key="2">
    <source>
        <dbReference type="EMBL" id="RXM27454.1"/>
    </source>
</evidence>
<feature type="region of interest" description="Disordered" evidence="1">
    <location>
        <begin position="1"/>
        <end position="92"/>
    </location>
</feature>
<proteinExistence type="predicted"/>
<feature type="compositionally biased region" description="Basic and acidic residues" evidence="1">
    <location>
        <begin position="40"/>
        <end position="63"/>
    </location>
</feature>
<sequence length="120" mass="13981">MCRDRDEDPTCGDPEPDQDPTCRDRDQDPTCGDPEPDQDPTCRDRDQDPTCRDPDPDQDDGPRPSRRPNVRRPRTRPRPDVQRPRPRPDKRLHIQDCFLSLHTACSIRDLARSQSSSYFQ</sequence>
<keyword evidence="3" id="KW-1185">Reference proteome</keyword>
<comment type="caution">
    <text evidence="2">The sequence shown here is derived from an EMBL/GenBank/DDBJ whole genome shotgun (WGS) entry which is preliminary data.</text>
</comment>
<name>A0A444TWZ2_ACIRT</name>
<evidence type="ECO:0000313" key="3">
    <source>
        <dbReference type="Proteomes" id="UP000289886"/>
    </source>
</evidence>
<dbReference type="Proteomes" id="UP000289886">
    <property type="component" value="Unassembled WGS sequence"/>
</dbReference>
<evidence type="ECO:0000256" key="1">
    <source>
        <dbReference type="SAM" id="MobiDB-lite"/>
    </source>
</evidence>
<feature type="compositionally biased region" description="Basic residues" evidence="1">
    <location>
        <begin position="64"/>
        <end position="76"/>
    </location>
</feature>
<feature type="compositionally biased region" description="Basic and acidic residues" evidence="1">
    <location>
        <begin position="77"/>
        <end position="92"/>
    </location>
</feature>
<reference evidence="2 3" key="1">
    <citation type="submission" date="2019-01" db="EMBL/GenBank/DDBJ databases">
        <title>Draft Genome and Complete Hox-Cluster Characterization of the Sterlet Sturgeon (Acipenser ruthenus).</title>
        <authorList>
            <person name="Wei Q."/>
        </authorList>
    </citation>
    <scope>NUCLEOTIDE SEQUENCE [LARGE SCALE GENOMIC DNA]</scope>
    <source>
        <strain evidence="2">WHYD16114868_AA</strain>
        <tissue evidence="2">Blood</tissue>
    </source>
</reference>
<dbReference type="AlphaFoldDB" id="A0A444TWZ2"/>
<organism evidence="2 3">
    <name type="scientific">Acipenser ruthenus</name>
    <name type="common">Sterlet sturgeon</name>
    <dbReference type="NCBI Taxonomy" id="7906"/>
    <lineage>
        <taxon>Eukaryota</taxon>
        <taxon>Metazoa</taxon>
        <taxon>Chordata</taxon>
        <taxon>Craniata</taxon>
        <taxon>Vertebrata</taxon>
        <taxon>Euteleostomi</taxon>
        <taxon>Actinopterygii</taxon>
        <taxon>Chondrostei</taxon>
        <taxon>Acipenseriformes</taxon>
        <taxon>Acipenseridae</taxon>
        <taxon>Acipenser</taxon>
    </lineage>
</organism>
<gene>
    <name evidence="2" type="ORF">EOD39_10792</name>
</gene>
<accession>A0A444TWZ2</accession>
<feature type="compositionally biased region" description="Acidic residues" evidence="1">
    <location>
        <begin position="9"/>
        <end position="18"/>
    </location>
</feature>
<dbReference type="EMBL" id="SCEB01215830">
    <property type="protein sequence ID" value="RXM27454.1"/>
    <property type="molecule type" value="Genomic_DNA"/>
</dbReference>